<dbReference type="InterPro" id="IPR004821">
    <property type="entry name" value="Cyt_trans-like"/>
</dbReference>
<reference evidence="9 10" key="1">
    <citation type="submission" date="2018-02" db="EMBL/GenBank/DDBJ databases">
        <title>novel marine gammaproteobacteria from coastal saline agro ecosystem.</title>
        <authorList>
            <person name="Krishnan R."/>
            <person name="Ramesh Kumar N."/>
        </authorList>
    </citation>
    <scope>NUCLEOTIDE SEQUENCE [LARGE SCALE GENOMIC DNA]</scope>
    <source>
        <strain evidence="9 10">228</strain>
    </source>
</reference>
<evidence type="ECO:0000256" key="4">
    <source>
        <dbReference type="ARBA" id="ARBA00022655"/>
    </source>
</evidence>
<dbReference type="UniPathway" id="UPA00028">
    <property type="reaction ID" value="UER00005"/>
</dbReference>
<dbReference type="Gene3D" id="3.40.50.620">
    <property type="entry name" value="HUPs"/>
    <property type="match status" value="1"/>
</dbReference>
<dbReference type="Gene3D" id="3.30.1300.10">
    <property type="entry name" value="Pantoate-beta-alanine ligase, C-terminal domain"/>
    <property type="match status" value="1"/>
</dbReference>
<evidence type="ECO:0000256" key="7">
    <source>
        <dbReference type="ARBA" id="ARBA00048258"/>
    </source>
</evidence>
<evidence type="ECO:0000256" key="3">
    <source>
        <dbReference type="ARBA" id="ARBA00022598"/>
    </source>
</evidence>
<comment type="caution">
    <text evidence="9">The sequence shown here is derived from an EMBL/GenBank/DDBJ whole genome shotgun (WGS) entry which is preliminary data.</text>
</comment>
<keyword evidence="5 8" id="KW-0547">Nucleotide-binding</keyword>
<dbReference type="FunFam" id="3.40.50.620:FF:000013">
    <property type="entry name" value="Pantothenate synthetase"/>
    <property type="match status" value="1"/>
</dbReference>
<dbReference type="HAMAP" id="MF_00158">
    <property type="entry name" value="PanC"/>
    <property type="match status" value="1"/>
</dbReference>
<dbReference type="PANTHER" id="PTHR21299">
    <property type="entry name" value="CYTIDYLATE KINASE/PANTOATE-BETA-ALANINE LIGASE"/>
    <property type="match status" value="1"/>
</dbReference>
<dbReference type="EC" id="6.3.2.1" evidence="8"/>
<evidence type="ECO:0000256" key="6">
    <source>
        <dbReference type="ARBA" id="ARBA00022840"/>
    </source>
</evidence>
<dbReference type="OrthoDB" id="5290636at2"/>
<name>A0A2S5KWN6_9PROT</name>
<dbReference type="Proteomes" id="UP000238196">
    <property type="component" value="Unassembled WGS sequence"/>
</dbReference>
<evidence type="ECO:0000256" key="5">
    <source>
        <dbReference type="ARBA" id="ARBA00022741"/>
    </source>
</evidence>
<accession>A0A2S5KWN6</accession>
<feature type="binding site" evidence="8">
    <location>
        <position position="178"/>
    </location>
    <ligand>
        <name>ATP</name>
        <dbReference type="ChEBI" id="CHEBI:30616"/>
    </ligand>
</feature>
<comment type="subcellular location">
    <subcellularLocation>
        <location evidence="8">Cytoplasm</location>
    </subcellularLocation>
</comment>
<dbReference type="AlphaFoldDB" id="A0A2S5KWN6"/>
<dbReference type="GO" id="GO:0004592">
    <property type="term" value="F:pantoate-beta-alanine ligase activity"/>
    <property type="evidence" value="ECO:0007669"/>
    <property type="project" value="UniProtKB-UniRule"/>
</dbReference>
<feature type="binding site" evidence="8">
    <location>
        <position position="61"/>
    </location>
    <ligand>
        <name>(R)-pantoate</name>
        <dbReference type="ChEBI" id="CHEBI:15980"/>
    </ligand>
</feature>
<keyword evidence="3 8" id="KW-0436">Ligase</keyword>
<feature type="binding site" evidence="8">
    <location>
        <position position="155"/>
    </location>
    <ligand>
        <name>(R)-pantoate</name>
        <dbReference type="ChEBI" id="CHEBI:15980"/>
    </ligand>
</feature>
<dbReference type="GO" id="GO:0015940">
    <property type="term" value="P:pantothenate biosynthetic process"/>
    <property type="evidence" value="ECO:0007669"/>
    <property type="project" value="UniProtKB-UniRule"/>
</dbReference>
<dbReference type="SUPFAM" id="SSF52374">
    <property type="entry name" value="Nucleotidylyl transferase"/>
    <property type="match status" value="1"/>
</dbReference>
<feature type="binding site" evidence="8">
    <location>
        <begin position="186"/>
        <end position="189"/>
    </location>
    <ligand>
        <name>ATP</name>
        <dbReference type="ChEBI" id="CHEBI:30616"/>
    </ligand>
</feature>
<feature type="binding site" evidence="8">
    <location>
        <position position="61"/>
    </location>
    <ligand>
        <name>beta-alanine</name>
        <dbReference type="ChEBI" id="CHEBI:57966"/>
    </ligand>
</feature>
<evidence type="ECO:0000256" key="2">
    <source>
        <dbReference type="ARBA" id="ARBA00009256"/>
    </source>
</evidence>
<keyword evidence="8" id="KW-0963">Cytoplasm</keyword>
<organism evidence="9 10">
    <name type="scientific">Proteobacteria bacterium 228</name>
    <dbReference type="NCBI Taxonomy" id="2083153"/>
    <lineage>
        <taxon>Bacteria</taxon>
        <taxon>Pseudomonadati</taxon>
        <taxon>Pseudomonadota</taxon>
    </lineage>
</organism>
<keyword evidence="6 8" id="KW-0067">ATP-binding</keyword>
<dbReference type="InterPro" id="IPR003721">
    <property type="entry name" value="Pantoate_ligase"/>
</dbReference>
<comment type="miscellaneous">
    <text evidence="8">The reaction proceeds by a bi uni uni bi ping pong mechanism.</text>
</comment>
<dbReference type="PANTHER" id="PTHR21299:SF1">
    <property type="entry name" value="PANTOATE--BETA-ALANINE LIGASE"/>
    <property type="match status" value="1"/>
</dbReference>
<gene>
    <name evidence="8" type="primary">panC</name>
    <name evidence="9" type="ORF">C4K68_01435</name>
</gene>
<dbReference type="FunFam" id="3.30.1300.10:FF:000001">
    <property type="entry name" value="Pantothenate synthetase"/>
    <property type="match status" value="1"/>
</dbReference>
<dbReference type="NCBIfam" id="TIGR00125">
    <property type="entry name" value="cyt_tran_rel"/>
    <property type="match status" value="1"/>
</dbReference>
<protein>
    <recommendedName>
        <fullName evidence="8">Pantothenate synthetase</fullName>
        <shortName evidence="8">PS</shortName>
        <ecNumber evidence="8">6.3.2.1</ecNumber>
    </recommendedName>
    <alternativeName>
        <fullName evidence="8">Pantoate--beta-alanine ligase</fullName>
    </alternativeName>
    <alternativeName>
        <fullName evidence="8">Pantoate-activating enzyme</fullName>
    </alternativeName>
</protein>
<feature type="binding site" evidence="8">
    <location>
        <begin position="30"/>
        <end position="37"/>
    </location>
    <ligand>
        <name>ATP</name>
        <dbReference type="ChEBI" id="CHEBI:30616"/>
    </ligand>
</feature>
<comment type="catalytic activity">
    <reaction evidence="7 8">
        <text>(R)-pantoate + beta-alanine + ATP = (R)-pantothenate + AMP + diphosphate + H(+)</text>
        <dbReference type="Rhea" id="RHEA:10912"/>
        <dbReference type="ChEBI" id="CHEBI:15378"/>
        <dbReference type="ChEBI" id="CHEBI:15980"/>
        <dbReference type="ChEBI" id="CHEBI:29032"/>
        <dbReference type="ChEBI" id="CHEBI:30616"/>
        <dbReference type="ChEBI" id="CHEBI:33019"/>
        <dbReference type="ChEBI" id="CHEBI:57966"/>
        <dbReference type="ChEBI" id="CHEBI:456215"/>
        <dbReference type="EC" id="6.3.2.1"/>
    </reaction>
</comment>
<comment type="pathway">
    <text evidence="1 8">Cofactor biosynthesis; (R)-pantothenate biosynthesis; (R)-pantothenate from (R)-pantoate and beta-alanine: step 1/1.</text>
</comment>
<comment type="subunit">
    <text evidence="8">Homodimer.</text>
</comment>
<feature type="binding site" evidence="8">
    <location>
        <begin position="149"/>
        <end position="152"/>
    </location>
    <ligand>
        <name>ATP</name>
        <dbReference type="ChEBI" id="CHEBI:30616"/>
    </ligand>
</feature>
<keyword evidence="4 8" id="KW-0566">Pantothenate biosynthesis</keyword>
<dbReference type="InterPro" id="IPR014729">
    <property type="entry name" value="Rossmann-like_a/b/a_fold"/>
</dbReference>
<evidence type="ECO:0000313" key="9">
    <source>
        <dbReference type="EMBL" id="PPC79115.1"/>
    </source>
</evidence>
<dbReference type="InterPro" id="IPR042176">
    <property type="entry name" value="Pantoate_ligase_C"/>
</dbReference>
<sequence length="282" mass="31261">MLVLPTIAELRQQLHVERMRTHKIAFVPTMGNLHDGHISLIHKAREEADVVVASIFVNPLQFGANEDLERYPRTFAEDSAKLEESGCDYLFAPSVEEMYPQGLTSQTIVDVPRLSSLHCGASRPGHFRGVATVVAKLFGIVQPDVAIFGLKDFQQLAVIRQMVNDLCLPVTILGAEIARAESGLALSSRNGYLTSSELQTAPLLYQTLQGIEQRITAGEVDFRQLEAEAKQQLDELGLRPDYFNICNQATLELAEPDDKHLVILAASYLGKARLIDNIRIQL</sequence>
<evidence type="ECO:0000256" key="1">
    <source>
        <dbReference type="ARBA" id="ARBA00004990"/>
    </source>
</evidence>
<evidence type="ECO:0000256" key="8">
    <source>
        <dbReference type="HAMAP-Rule" id="MF_00158"/>
    </source>
</evidence>
<dbReference type="NCBIfam" id="TIGR00018">
    <property type="entry name" value="panC"/>
    <property type="match status" value="1"/>
</dbReference>
<dbReference type="EMBL" id="PRLP01000005">
    <property type="protein sequence ID" value="PPC79115.1"/>
    <property type="molecule type" value="Genomic_DNA"/>
</dbReference>
<dbReference type="Pfam" id="PF02569">
    <property type="entry name" value="Pantoate_ligase"/>
    <property type="match status" value="1"/>
</dbReference>
<evidence type="ECO:0000313" key="10">
    <source>
        <dbReference type="Proteomes" id="UP000238196"/>
    </source>
</evidence>
<feature type="active site" description="Proton donor" evidence="8">
    <location>
        <position position="37"/>
    </location>
</feature>
<proteinExistence type="inferred from homology"/>
<dbReference type="GO" id="GO:0005524">
    <property type="term" value="F:ATP binding"/>
    <property type="evidence" value="ECO:0007669"/>
    <property type="project" value="UniProtKB-KW"/>
</dbReference>
<dbReference type="CDD" id="cd00560">
    <property type="entry name" value="PanC"/>
    <property type="match status" value="1"/>
</dbReference>
<dbReference type="GO" id="GO:0005829">
    <property type="term" value="C:cytosol"/>
    <property type="evidence" value="ECO:0007669"/>
    <property type="project" value="TreeGrafter"/>
</dbReference>
<comment type="similarity">
    <text evidence="2 8">Belongs to the pantothenate synthetase family.</text>
</comment>
<comment type="function">
    <text evidence="8">Catalyzes the condensation of pantoate with beta-alanine in an ATP-dependent reaction via a pantoyl-adenylate intermediate.</text>
</comment>